<dbReference type="SMART" id="SM00279">
    <property type="entry name" value="HhH2"/>
    <property type="match status" value="1"/>
</dbReference>
<dbReference type="Gene3D" id="3.30.70.370">
    <property type="match status" value="1"/>
</dbReference>
<dbReference type="CDD" id="cd08637">
    <property type="entry name" value="DNA_pol_A_pol_I_C"/>
    <property type="match status" value="1"/>
</dbReference>
<dbReference type="SMART" id="SM00482">
    <property type="entry name" value="POLAc"/>
    <property type="match status" value="1"/>
</dbReference>
<evidence type="ECO:0000256" key="9">
    <source>
        <dbReference type="ARBA" id="ARBA00023125"/>
    </source>
</evidence>
<dbReference type="InterPro" id="IPR012337">
    <property type="entry name" value="RNaseH-like_sf"/>
</dbReference>
<keyword evidence="7" id="KW-0269">Exonuclease</keyword>
<dbReference type="Gene3D" id="1.20.1060.10">
    <property type="entry name" value="Taq DNA Polymerase, Chain T, domain 4"/>
    <property type="match status" value="1"/>
</dbReference>
<evidence type="ECO:0000256" key="1">
    <source>
        <dbReference type="ARBA" id="ARBA00022679"/>
    </source>
</evidence>
<dbReference type="InterPro" id="IPR002298">
    <property type="entry name" value="DNA_polymerase_A"/>
</dbReference>
<feature type="domain" description="5'-3' exonuclease" evidence="11">
    <location>
        <begin position="6"/>
        <end position="266"/>
    </location>
</feature>
<dbReference type="FunFam" id="1.10.150.20:FF:000003">
    <property type="entry name" value="DNA polymerase I"/>
    <property type="match status" value="1"/>
</dbReference>
<dbReference type="GO" id="GO:0006261">
    <property type="term" value="P:DNA-templated DNA replication"/>
    <property type="evidence" value="ECO:0007669"/>
    <property type="project" value="InterPro"/>
</dbReference>
<dbReference type="InterPro" id="IPR036397">
    <property type="entry name" value="RNaseH_sf"/>
</dbReference>
<dbReference type="CDD" id="cd09859">
    <property type="entry name" value="PIN_53EXO"/>
    <property type="match status" value="1"/>
</dbReference>
<keyword evidence="8" id="KW-0239">DNA-directed DNA polymerase</keyword>
<dbReference type="InterPro" id="IPR020046">
    <property type="entry name" value="5-3_exonucl_a-hlix_arch_N"/>
</dbReference>
<evidence type="ECO:0000313" key="13">
    <source>
        <dbReference type="EMBL" id="CAB4336324.1"/>
    </source>
</evidence>
<evidence type="ECO:0000256" key="7">
    <source>
        <dbReference type="ARBA" id="ARBA00022839"/>
    </source>
</evidence>
<dbReference type="GO" id="GO:0006302">
    <property type="term" value="P:double-strand break repair"/>
    <property type="evidence" value="ECO:0007669"/>
    <property type="project" value="TreeGrafter"/>
</dbReference>
<dbReference type="InterPro" id="IPR002421">
    <property type="entry name" value="5-3_exonuclease"/>
</dbReference>
<dbReference type="EMBL" id="CAESAC010000067">
    <property type="protein sequence ID" value="CAB4336324.1"/>
    <property type="molecule type" value="Genomic_DNA"/>
</dbReference>
<dbReference type="Gene3D" id="3.30.420.10">
    <property type="entry name" value="Ribonuclease H-like superfamily/Ribonuclease H"/>
    <property type="match status" value="1"/>
</dbReference>
<dbReference type="Pfam" id="PF00476">
    <property type="entry name" value="DNA_pol_A"/>
    <property type="match status" value="1"/>
</dbReference>
<evidence type="ECO:0000256" key="6">
    <source>
        <dbReference type="ARBA" id="ARBA00022801"/>
    </source>
</evidence>
<dbReference type="GO" id="GO:0008409">
    <property type="term" value="F:5'-3' exonuclease activity"/>
    <property type="evidence" value="ECO:0007669"/>
    <property type="project" value="InterPro"/>
</dbReference>
<evidence type="ECO:0000259" key="11">
    <source>
        <dbReference type="SMART" id="SM00475"/>
    </source>
</evidence>
<dbReference type="SMART" id="SM00475">
    <property type="entry name" value="53EXOc"/>
    <property type="match status" value="1"/>
</dbReference>
<gene>
    <name evidence="13" type="ORF">UFOPK4028_00566</name>
</gene>
<dbReference type="PRINTS" id="PR00868">
    <property type="entry name" value="DNAPOLI"/>
</dbReference>
<evidence type="ECO:0000259" key="12">
    <source>
        <dbReference type="SMART" id="SM00482"/>
    </source>
</evidence>
<feature type="domain" description="DNA-directed DNA polymerase family A palm" evidence="12">
    <location>
        <begin position="613"/>
        <end position="820"/>
    </location>
</feature>
<reference evidence="13" key="1">
    <citation type="submission" date="2020-05" db="EMBL/GenBank/DDBJ databases">
        <authorList>
            <person name="Chiriac C."/>
            <person name="Salcher M."/>
            <person name="Ghai R."/>
            <person name="Kavagutti S V."/>
        </authorList>
    </citation>
    <scope>NUCLEOTIDE SEQUENCE</scope>
</reference>
<evidence type="ECO:0000256" key="8">
    <source>
        <dbReference type="ARBA" id="ARBA00022932"/>
    </source>
</evidence>
<dbReference type="NCBIfam" id="TIGR00593">
    <property type="entry name" value="pola"/>
    <property type="match status" value="1"/>
</dbReference>
<keyword evidence="6" id="KW-0378">Hydrolase</keyword>
<dbReference type="PANTHER" id="PTHR10133:SF27">
    <property type="entry name" value="DNA POLYMERASE NU"/>
    <property type="match status" value="1"/>
</dbReference>
<protein>
    <submittedName>
        <fullName evidence="13">Unannotated protein</fullName>
    </submittedName>
</protein>
<dbReference type="Pfam" id="PF01367">
    <property type="entry name" value="5_3_exonuc"/>
    <property type="match status" value="1"/>
</dbReference>
<dbReference type="CDD" id="cd06140">
    <property type="entry name" value="DNA_polA_I_Bacillus_like_exo"/>
    <property type="match status" value="1"/>
</dbReference>
<evidence type="ECO:0000256" key="10">
    <source>
        <dbReference type="ARBA" id="ARBA00023204"/>
    </source>
</evidence>
<evidence type="ECO:0000256" key="2">
    <source>
        <dbReference type="ARBA" id="ARBA00022695"/>
    </source>
</evidence>
<dbReference type="SUPFAM" id="SSF88723">
    <property type="entry name" value="PIN domain-like"/>
    <property type="match status" value="1"/>
</dbReference>
<accession>A0A6J5Z1I4</accession>
<organism evidence="13">
    <name type="scientific">freshwater metagenome</name>
    <dbReference type="NCBI Taxonomy" id="449393"/>
    <lineage>
        <taxon>unclassified sequences</taxon>
        <taxon>metagenomes</taxon>
        <taxon>ecological metagenomes</taxon>
    </lineage>
</organism>
<dbReference type="InterPro" id="IPR018320">
    <property type="entry name" value="DNA_polymerase_1"/>
</dbReference>
<evidence type="ECO:0000256" key="4">
    <source>
        <dbReference type="ARBA" id="ARBA00022722"/>
    </source>
</evidence>
<keyword evidence="4" id="KW-0540">Nuclease</keyword>
<dbReference type="AlphaFoldDB" id="A0A6J5Z1I4"/>
<proteinExistence type="predicted"/>
<dbReference type="InterPro" id="IPR008918">
    <property type="entry name" value="HhH2"/>
</dbReference>
<dbReference type="SUPFAM" id="SSF47807">
    <property type="entry name" value="5' to 3' exonuclease, C-terminal subdomain"/>
    <property type="match status" value="1"/>
</dbReference>
<dbReference type="CDD" id="cd09898">
    <property type="entry name" value="H3TH_53EXO"/>
    <property type="match status" value="1"/>
</dbReference>
<keyword evidence="10" id="KW-0234">DNA repair</keyword>
<dbReference type="FunFam" id="3.40.50.1010:FF:000001">
    <property type="entry name" value="DNA polymerase I"/>
    <property type="match status" value="1"/>
</dbReference>
<sequence length="857" mass="95829">MSVVEKRLLLIDGHSMAYRAFYALPAENFKTSSGQPTNAVYGFASMLINLIKEEKPTHIAVAFDVSRKTFRSEKFPEYKANRSATPDEFRSQLSFINELVDGFGIKHLEMPGFEADDIIATLSKQAEEQDFEILICTGDRDSFQLVSKSTTVLYPKKGVTEMNRMTPDSVFEKYGLTAQQYPDFAALRGDPSDNLPSVPGVGEKTATKWIADYGSLNNLLENSVDIGGKVGESLRANIDSVRLNRELTQLVSDLQLSSEIKNLEWLGINIAEISKFFEKLEIRALKDRVKSLPQIGGQSTNEIEIGVRQLNSKEINDLLLNRKDPIAVSVEIQEGKVISYSVALSESEVIDSSDISFGDWILDPQLPKYVHSAKKMLKVIKLDGLIADIELLAYLVNPGSRNLELTDLAQRLLGVSESSQSLFSDFNPKSAAWIYRIYNELQNEITTMGMNSLYTEIEQPTLLLLSKMESIGIAVDKEELKSLATHFSQIVNDQTKLAYKEAGHEFNVSSPKQLQAVLFDELNLPKTKKIKTGFTTDAESLDWLFAKTQHPILKNLLRIRETGKLLTTIEGLITATDSKDRIHTNFQQTVAATGRLSSTEPNLQNIPIRTEEGRKIRNCFVAQKPYVNLMTADYSQIEMRIMAHFSNDQGLIKAFESGEDLHSTVASQVFDVQANEVDAEMRRTIKAMSYGLAYGLSSFGLAQQLDIDPAAANTLMSKYFERFGGIQDYLKTVVVKARENGYTQTILGRRRYLPDLNNENRQRREVAERAALNAPIQGSAADIIKIAMLNVDTEITKHGLKSRLLLQVHDELILEVAQGEEDKLKEIVSKQMANAYKLNVPLDVNIGIGNSWDLAAH</sequence>
<keyword evidence="5" id="KW-0227">DNA damage</keyword>
<evidence type="ECO:0000256" key="3">
    <source>
        <dbReference type="ARBA" id="ARBA00022705"/>
    </source>
</evidence>
<dbReference type="InterPro" id="IPR043502">
    <property type="entry name" value="DNA/RNA_pol_sf"/>
</dbReference>
<dbReference type="Gene3D" id="3.40.50.1010">
    <property type="entry name" value="5'-nuclease"/>
    <property type="match status" value="1"/>
</dbReference>
<name>A0A6J5Z1I4_9ZZZZ</name>
<dbReference type="GO" id="GO:0003677">
    <property type="term" value="F:DNA binding"/>
    <property type="evidence" value="ECO:0007669"/>
    <property type="project" value="UniProtKB-KW"/>
</dbReference>
<dbReference type="FunFam" id="1.10.150.20:FF:000002">
    <property type="entry name" value="DNA polymerase I"/>
    <property type="match status" value="1"/>
</dbReference>
<dbReference type="NCBIfam" id="NF004397">
    <property type="entry name" value="PRK05755.1"/>
    <property type="match status" value="1"/>
</dbReference>
<dbReference type="InterPro" id="IPR029060">
    <property type="entry name" value="PIN-like_dom_sf"/>
</dbReference>
<keyword evidence="3" id="KW-0235">DNA replication</keyword>
<keyword evidence="1" id="KW-0808">Transferase</keyword>
<keyword evidence="2" id="KW-0548">Nucleotidyltransferase</keyword>
<dbReference type="InterPro" id="IPR020045">
    <property type="entry name" value="DNA_polI_H3TH"/>
</dbReference>
<evidence type="ECO:0000256" key="5">
    <source>
        <dbReference type="ARBA" id="ARBA00022763"/>
    </source>
</evidence>
<dbReference type="SUPFAM" id="SSF56672">
    <property type="entry name" value="DNA/RNA polymerases"/>
    <property type="match status" value="1"/>
</dbReference>
<dbReference type="SUPFAM" id="SSF53098">
    <property type="entry name" value="Ribonuclease H-like"/>
    <property type="match status" value="1"/>
</dbReference>
<dbReference type="InterPro" id="IPR036279">
    <property type="entry name" value="5-3_exonuclease_C_sf"/>
</dbReference>
<dbReference type="PANTHER" id="PTHR10133">
    <property type="entry name" value="DNA POLYMERASE I"/>
    <property type="match status" value="1"/>
</dbReference>
<dbReference type="GO" id="GO:0003887">
    <property type="term" value="F:DNA-directed DNA polymerase activity"/>
    <property type="evidence" value="ECO:0007669"/>
    <property type="project" value="UniProtKB-KW"/>
</dbReference>
<dbReference type="Pfam" id="PF02739">
    <property type="entry name" value="5_3_exonuc_N"/>
    <property type="match status" value="1"/>
</dbReference>
<keyword evidence="9" id="KW-0238">DNA-binding</keyword>
<dbReference type="Gene3D" id="1.10.150.20">
    <property type="entry name" value="5' to 3' exonuclease, C-terminal subdomain"/>
    <property type="match status" value="2"/>
</dbReference>
<dbReference type="InterPro" id="IPR001098">
    <property type="entry name" value="DNA-dir_DNA_pol_A_palm_dom"/>
</dbReference>